<feature type="non-terminal residue" evidence="1">
    <location>
        <position position="189"/>
    </location>
</feature>
<name>X1TEH3_9ZZZZ</name>
<dbReference type="AlphaFoldDB" id="X1TEH3"/>
<organism evidence="1">
    <name type="scientific">marine sediment metagenome</name>
    <dbReference type="NCBI Taxonomy" id="412755"/>
    <lineage>
        <taxon>unclassified sequences</taxon>
        <taxon>metagenomes</taxon>
        <taxon>ecological metagenomes</taxon>
    </lineage>
</organism>
<evidence type="ECO:0000313" key="1">
    <source>
        <dbReference type="EMBL" id="GAJ03713.1"/>
    </source>
</evidence>
<dbReference type="EMBL" id="BARW01031511">
    <property type="protein sequence ID" value="GAJ03713.1"/>
    <property type="molecule type" value="Genomic_DNA"/>
</dbReference>
<protein>
    <submittedName>
        <fullName evidence="1">Uncharacterized protein</fullName>
    </submittedName>
</protein>
<reference evidence="1" key="1">
    <citation type="journal article" date="2014" name="Front. Microbiol.">
        <title>High frequency of phylogenetically diverse reductive dehalogenase-homologous genes in deep subseafloor sedimentary metagenomes.</title>
        <authorList>
            <person name="Kawai M."/>
            <person name="Futagami T."/>
            <person name="Toyoda A."/>
            <person name="Takaki Y."/>
            <person name="Nishi S."/>
            <person name="Hori S."/>
            <person name="Arai W."/>
            <person name="Tsubouchi T."/>
            <person name="Morono Y."/>
            <person name="Uchiyama I."/>
            <person name="Ito T."/>
            <person name="Fujiyama A."/>
            <person name="Inagaki F."/>
            <person name="Takami H."/>
        </authorList>
    </citation>
    <scope>NUCLEOTIDE SEQUENCE</scope>
    <source>
        <strain evidence="1">Expedition CK06-06</strain>
    </source>
</reference>
<proteinExistence type="predicted"/>
<comment type="caution">
    <text evidence="1">The sequence shown here is derived from an EMBL/GenBank/DDBJ whole genome shotgun (WGS) entry which is preliminary data.</text>
</comment>
<accession>X1TEH3</accession>
<sequence>MIKTLEVSLGQVGELSLPDPPQVGVPVVAPGQVLASGYYTEQTTGQLYYYDAVNDQWYYYAAGLLYPLAISWKPSPSPKIDLAARDTLRFNLTFKYMGPAVTRKFYAAVGNNKTAGTFDEWSGYTTIKNISIPAKTTPTLITGQYVDIVVPTGEPLWGHHGEDGAAYCKIMDGFTLIEGENCTPQYYNV</sequence>
<gene>
    <name evidence="1" type="ORF">S12H4_50103</name>
</gene>